<dbReference type="EMBL" id="SNRW01020699">
    <property type="protein sequence ID" value="KAA6365210.1"/>
    <property type="molecule type" value="Genomic_DNA"/>
</dbReference>
<proteinExistence type="predicted"/>
<dbReference type="Proteomes" id="UP000324800">
    <property type="component" value="Unassembled WGS sequence"/>
</dbReference>
<accession>A0A5J4U4X8</accession>
<evidence type="ECO:0000313" key="2">
    <source>
        <dbReference type="EMBL" id="KAA6365210.1"/>
    </source>
</evidence>
<sequence>MNWRRPSVMLGYLHNYMLQNEEGQACQKSPDNSQPKIIVFLGTYQIPGMVIISMVLVSVVRNKIAIQSSLVQTSSAAESIVLVPSQLRSIGLLAEQLSLDFLIIVQVSTHAMVELRVT</sequence>
<protein>
    <submittedName>
        <fullName evidence="2">Uncharacterized protein</fullName>
    </submittedName>
</protein>
<name>A0A5J4U4X8_9EUKA</name>
<comment type="caution">
    <text evidence="2">The sequence shown here is derived from an EMBL/GenBank/DDBJ whole genome shotgun (WGS) entry which is preliminary data.</text>
</comment>
<keyword evidence="1" id="KW-0472">Membrane</keyword>
<keyword evidence="1" id="KW-1133">Transmembrane helix</keyword>
<evidence type="ECO:0000313" key="3">
    <source>
        <dbReference type="Proteomes" id="UP000324800"/>
    </source>
</evidence>
<feature type="transmembrane region" description="Helical" evidence="1">
    <location>
        <begin position="37"/>
        <end position="60"/>
    </location>
</feature>
<dbReference type="AlphaFoldDB" id="A0A5J4U4X8"/>
<organism evidence="2 3">
    <name type="scientific">Streblomastix strix</name>
    <dbReference type="NCBI Taxonomy" id="222440"/>
    <lineage>
        <taxon>Eukaryota</taxon>
        <taxon>Metamonada</taxon>
        <taxon>Preaxostyla</taxon>
        <taxon>Oxymonadida</taxon>
        <taxon>Streblomastigidae</taxon>
        <taxon>Streblomastix</taxon>
    </lineage>
</organism>
<keyword evidence="1" id="KW-0812">Transmembrane</keyword>
<evidence type="ECO:0000256" key="1">
    <source>
        <dbReference type="SAM" id="Phobius"/>
    </source>
</evidence>
<reference evidence="2 3" key="1">
    <citation type="submission" date="2019-03" db="EMBL/GenBank/DDBJ databases">
        <title>Single cell metagenomics reveals metabolic interactions within the superorganism composed of flagellate Streblomastix strix and complex community of Bacteroidetes bacteria on its surface.</title>
        <authorList>
            <person name="Treitli S.C."/>
            <person name="Kolisko M."/>
            <person name="Husnik F."/>
            <person name="Keeling P."/>
            <person name="Hampl V."/>
        </authorList>
    </citation>
    <scope>NUCLEOTIDE SEQUENCE [LARGE SCALE GENOMIC DNA]</scope>
    <source>
        <strain evidence="2">ST1C</strain>
    </source>
</reference>
<gene>
    <name evidence="2" type="ORF">EZS28_039262</name>
</gene>